<reference evidence="2 3" key="1">
    <citation type="submission" date="2017-11" db="EMBL/GenBank/DDBJ databases">
        <title>Comparitive Functional Genomics of Dry Heat Resistant strains isolated from the Viking Spacecraft.</title>
        <authorList>
            <person name="Seuylemezian A."/>
            <person name="Cooper K."/>
            <person name="Vaishampayan P."/>
        </authorList>
    </citation>
    <scope>NUCLEOTIDE SEQUENCE [LARGE SCALE GENOMIC DNA]</scope>
    <source>
        <strain evidence="2 3">V1-29</strain>
    </source>
</reference>
<evidence type="ECO:0000256" key="1">
    <source>
        <dbReference type="SAM" id="Phobius"/>
    </source>
</evidence>
<dbReference type="AlphaFoldDB" id="A0A2N5M4W4"/>
<proteinExistence type="predicted"/>
<dbReference type="Proteomes" id="UP000234748">
    <property type="component" value="Unassembled WGS sequence"/>
</dbReference>
<dbReference type="Pfam" id="PF14150">
    <property type="entry name" value="YesK"/>
    <property type="match status" value="1"/>
</dbReference>
<protein>
    <recommendedName>
        <fullName evidence="4">Preprotein translocase subunit SecD</fullName>
    </recommendedName>
</protein>
<dbReference type="OrthoDB" id="2742590at2"/>
<evidence type="ECO:0000313" key="3">
    <source>
        <dbReference type="Proteomes" id="UP000234748"/>
    </source>
</evidence>
<dbReference type="EMBL" id="PGUY01000043">
    <property type="protein sequence ID" value="PLT29313.1"/>
    <property type="molecule type" value="Genomic_DNA"/>
</dbReference>
<feature type="transmembrane region" description="Helical" evidence="1">
    <location>
        <begin position="6"/>
        <end position="24"/>
    </location>
</feature>
<gene>
    <name evidence="2" type="ORF">CUU66_13990</name>
</gene>
<comment type="caution">
    <text evidence="2">The sequence shown here is derived from an EMBL/GenBank/DDBJ whole genome shotgun (WGS) entry which is preliminary data.</text>
</comment>
<evidence type="ECO:0008006" key="4">
    <source>
        <dbReference type="Google" id="ProtNLM"/>
    </source>
</evidence>
<evidence type="ECO:0000313" key="2">
    <source>
        <dbReference type="EMBL" id="PLT29313.1"/>
    </source>
</evidence>
<keyword evidence="3" id="KW-1185">Reference proteome</keyword>
<keyword evidence="1" id="KW-0472">Membrane</keyword>
<dbReference type="InterPro" id="IPR025434">
    <property type="entry name" value="YesK-like"/>
</dbReference>
<accession>A0A2N5M4W4</accession>
<sequence length="92" mass="10626">MMMEGPFLVAVIPGLFIILLTWWFRKRKLSLFVRLLPSIMAICASFVSFYYGYVEVRGFEGAAYGFLAFFLLCYSVVGYLIATINPRLKNHR</sequence>
<feature type="transmembrane region" description="Helical" evidence="1">
    <location>
        <begin position="31"/>
        <end position="51"/>
    </location>
</feature>
<feature type="transmembrane region" description="Helical" evidence="1">
    <location>
        <begin position="63"/>
        <end position="82"/>
    </location>
</feature>
<keyword evidence="1" id="KW-1133">Transmembrane helix</keyword>
<name>A0A2N5M4W4_9BACI</name>
<keyword evidence="1" id="KW-0812">Transmembrane</keyword>
<organism evidence="2 3">
    <name type="scientific">Peribacillus deserti</name>
    <dbReference type="NCBI Taxonomy" id="673318"/>
    <lineage>
        <taxon>Bacteria</taxon>
        <taxon>Bacillati</taxon>
        <taxon>Bacillota</taxon>
        <taxon>Bacilli</taxon>
        <taxon>Bacillales</taxon>
        <taxon>Bacillaceae</taxon>
        <taxon>Peribacillus</taxon>
    </lineage>
</organism>